<proteinExistence type="predicted"/>
<dbReference type="SUPFAM" id="SSF81383">
    <property type="entry name" value="F-box domain"/>
    <property type="match status" value="1"/>
</dbReference>
<dbReference type="AlphaFoldDB" id="W7T606"/>
<protein>
    <recommendedName>
        <fullName evidence="2">F-box domain-containing protein</fullName>
    </recommendedName>
</protein>
<dbReference type="Proteomes" id="UP000019335">
    <property type="component" value="Unassembled WGS sequence"/>
</dbReference>
<sequence>MEQIAALSLTIPPQRAYSSTSEGSPCVSGLPKTFPERRFLSGSPRSIPGPSSPASWKGSQSSVPLGPTGAGTPNGRIMLNRFNTSSPRALGLRSPMSGMRSGLGAGWTRAIVDLYNAQDPEQMIRCLQEIQSLLRTQKLGKAGVAKEQQQSKFCKKDLEAALNEKKKKNPNLFIPDVRRLSLEVMAEFFDKDRVNKLPSAVLIYTASFMSISELGMAASVCQQWKETVQSVAVWKPLYIKRFHFLHSPDDASTGIGLPLSYQALFRARLLDPHVGDLVEVAWKGKFRLESMDIYQGLAWWSAVVVEKGENGARYKIHYPGWDSRWDEWVARDRLRWTVEQDLNKRIMPNDDVEIWCCGSNVPGAWLEAKVRKVKGQTYCVGRVLSSGALWVNRERVRISPKGGARSLGKQGASNFFSRDAAAAAAAVGASCSVM</sequence>
<evidence type="ECO:0000256" key="1">
    <source>
        <dbReference type="SAM" id="MobiDB-lite"/>
    </source>
</evidence>
<accession>W7T606</accession>
<dbReference type="EMBL" id="AZIL01002351">
    <property type="protein sequence ID" value="EWM21927.1"/>
    <property type="molecule type" value="Genomic_DNA"/>
</dbReference>
<dbReference type="Gene3D" id="1.20.1280.50">
    <property type="match status" value="1"/>
</dbReference>
<dbReference type="SUPFAM" id="SSF54160">
    <property type="entry name" value="Chromo domain-like"/>
    <property type="match status" value="1"/>
</dbReference>
<evidence type="ECO:0000259" key="2">
    <source>
        <dbReference type="PROSITE" id="PS50181"/>
    </source>
</evidence>
<feature type="domain" description="F-box" evidence="2">
    <location>
        <begin position="191"/>
        <end position="237"/>
    </location>
</feature>
<keyword evidence="4" id="KW-1185">Reference proteome</keyword>
<feature type="region of interest" description="Disordered" evidence="1">
    <location>
        <begin position="14"/>
        <end position="74"/>
    </location>
</feature>
<organism evidence="3 4">
    <name type="scientific">Nannochloropsis gaditana</name>
    <dbReference type="NCBI Taxonomy" id="72520"/>
    <lineage>
        <taxon>Eukaryota</taxon>
        <taxon>Sar</taxon>
        <taxon>Stramenopiles</taxon>
        <taxon>Ochrophyta</taxon>
        <taxon>Eustigmatophyceae</taxon>
        <taxon>Eustigmatales</taxon>
        <taxon>Monodopsidaceae</taxon>
        <taxon>Nannochloropsis</taxon>
    </lineage>
</organism>
<reference evidence="3 4" key="1">
    <citation type="journal article" date="2014" name="Mol. Plant">
        <title>Chromosome Scale Genome Assembly and Transcriptome Profiling of Nannochloropsis gaditana in Nitrogen Depletion.</title>
        <authorList>
            <person name="Corteggiani Carpinelli E."/>
            <person name="Telatin A."/>
            <person name="Vitulo N."/>
            <person name="Forcato C."/>
            <person name="D'Angelo M."/>
            <person name="Schiavon R."/>
            <person name="Vezzi A."/>
            <person name="Giacometti G.M."/>
            <person name="Morosinotto T."/>
            <person name="Valle G."/>
        </authorList>
    </citation>
    <scope>NUCLEOTIDE SEQUENCE [LARGE SCALE GENOMIC DNA]</scope>
    <source>
        <strain evidence="3 4">B-31</strain>
    </source>
</reference>
<feature type="compositionally biased region" description="Low complexity" evidence="1">
    <location>
        <begin position="41"/>
        <end position="55"/>
    </location>
</feature>
<dbReference type="InterPro" id="IPR001810">
    <property type="entry name" value="F-box_dom"/>
</dbReference>
<dbReference type="InterPro" id="IPR016197">
    <property type="entry name" value="Chromo-like_dom_sf"/>
</dbReference>
<dbReference type="Gene3D" id="2.30.30.140">
    <property type="match status" value="1"/>
</dbReference>
<comment type="caution">
    <text evidence="3">The sequence shown here is derived from an EMBL/GenBank/DDBJ whole genome shotgun (WGS) entry which is preliminary data.</text>
</comment>
<dbReference type="Pfam" id="PF11717">
    <property type="entry name" value="Tudor-knot"/>
    <property type="match status" value="1"/>
</dbReference>
<dbReference type="InterPro" id="IPR025995">
    <property type="entry name" value="Tudor-knot"/>
</dbReference>
<name>W7T606_9STRA</name>
<evidence type="ECO:0000313" key="4">
    <source>
        <dbReference type="Proteomes" id="UP000019335"/>
    </source>
</evidence>
<gene>
    <name evidence="3" type="ORF">Naga_100070g16</name>
</gene>
<dbReference type="OrthoDB" id="124855at2759"/>
<evidence type="ECO:0000313" key="3">
    <source>
        <dbReference type="EMBL" id="EWM21927.1"/>
    </source>
</evidence>
<dbReference type="PROSITE" id="PS50181">
    <property type="entry name" value="FBOX"/>
    <property type="match status" value="1"/>
</dbReference>
<dbReference type="Pfam" id="PF00646">
    <property type="entry name" value="F-box"/>
    <property type="match status" value="1"/>
</dbReference>
<dbReference type="InterPro" id="IPR036047">
    <property type="entry name" value="F-box-like_dom_sf"/>
</dbReference>